<organism evidence="2">
    <name type="scientific">Tanacetum cinerariifolium</name>
    <name type="common">Dalmatian daisy</name>
    <name type="synonym">Chrysanthemum cinerariifolium</name>
    <dbReference type="NCBI Taxonomy" id="118510"/>
    <lineage>
        <taxon>Eukaryota</taxon>
        <taxon>Viridiplantae</taxon>
        <taxon>Streptophyta</taxon>
        <taxon>Embryophyta</taxon>
        <taxon>Tracheophyta</taxon>
        <taxon>Spermatophyta</taxon>
        <taxon>Magnoliopsida</taxon>
        <taxon>eudicotyledons</taxon>
        <taxon>Gunneridae</taxon>
        <taxon>Pentapetalae</taxon>
        <taxon>asterids</taxon>
        <taxon>campanulids</taxon>
        <taxon>Asterales</taxon>
        <taxon>Asteraceae</taxon>
        <taxon>Asteroideae</taxon>
        <taxon>Anthemideae</taxon>
        <taxon>Anthemidinae</taxon>
        <taxon>Tanacetum</taxon>
    </lineage>
</organism>
<gene>
    <name evidence="2" type="ORF">Tci_480217</name>
</gene>
<accession>A0A699I143</accession>
<evidence type="ECO:0000256" key="1">
    <source>
        <dbReference type="SAM" id="MobiDB-lite"/>
    </source>
</evidence>
<feature type="compositionally biased region" description="Basic residues" evidence="1">
    <location>
        <begin position="267"/>
        <end position="285"/>
    </location>
</feature>
<proteinExistence type="predicted"/>
<feature type="region of interest" description="Disordered" evidence="1">
    <location>
        <begin position="262"/>
        <end position="285"/>
    </location>
</feature>
<reference evidence="2" key="1">
    <citation type="journal article" date="2019" name="Sci. Rep.">
        <title>Draft genome of Tanacetum cinerariifolium, the natural source of mosquito coil.</title>
        <authorList>
            <person name="Yamashiro T."/>
            <person name="Shiraishi A."/>
            <person name="Satake H."/>
            <person name="Nakayama K."/>
        </authorList>
    </citation>
    <scope>NUCLEOTIDE SEQUENCE</scope>
</reference>
<dbReference type="AlphaFoldDB" id="A0A699I143"/>
<protein>
    <submittedName>
        <fullName evidence="2">Uncharacterized protein</fullName>
    </submittedName>
</protein>
<comment type="caution">
    <text evidence="2">The sequence shown here is derived from an EMBL/GenBank/DDBJ whole genome shotgun (WGS) entry which is preliminary data.</text>
</comment>
<evidence type="ECO:0000313" key="2">
    <source>
        <dbReference type="EMBL" id="GEZ08244.1"/>
    </source>
</evidence>
<name>A0A699I143_TANCI</name>
<dbReference type="EMBL" id="BKCJ010238978">
    <property type="protein sequence ID" value="GEZ08244.1"/>
    <property type="molecule type" value="Genomic_DNA"/>
</dbReference>
<sequence>MTVAITTKDMQKRRNDVKARTTLLLALCDTHKLRFSKYKTAQELWGAILKTFGGNETTKKTKKNQLKQQYGNFKAEGEEYGDKGGGWSRKKTERGTVSVPPIAKVSTVGVPTASGLFLTVSTIFATASVVTPYSRCLRGTSAKDKEEELKMLIDGLDRNNEMITKHLQEYEQFTADLTIGENIELINELVKYQDHHAKILKYQAQQRRHLSKKEQREFYISILKSHSGWKTKHFRGMTLEEIREKFIPIWKQIEDFVPMSSKEESKRFKRKGLRLKHKSAKRMKR</sequence>